<dbReference type="GO" id="GO:0004197">
    <property type="term" value="F:cysteine-type endopeptidase activity"/>
    <property type="evidence" value="ECO:0007669"/>
    <property type="project" value="InterPro"/>
</dbReference>
<evidence type="ECO:0000256" key="1">
    <source>
        <dbReference type="ARBA" id="ARBA00010134"/>
    </source>
</evidence>
<dbReference type="InterPro" id="IPR011600">
    <property type="entry name" value="Pept_C14_caspase"/>
</dbReference>
<dbReference type="Gene3D" id="3.40.50.1460">
    <property type="match status" value="3"/>
</dbReference>
<proteinExistence type="inferred from homology"/>
<evidence type="ECO:0000256" key="2">
    <source>
        <dbReference type="ARBA" id="ARBA00022670"/>
    </source>
</evidence>
<dbReference type="PRINTS" id="PR00376">
    <property type="entry name" value="IL1BCENZYME"/>
</dbReference>
<dbReference type="PROSITE" id="PS50208">
    <property type="entry name" value="CASPASE_P20"/>
    <property type="match status" value="3"/>
</dbReference>
<dbReference type="InterPro" id="IPR002138">
    <property type="entry name" value="Pept_C14_p10"/>
</dbReference>
<evidence type="ECO:0000313" key="10">
    <source>
        <dbReference type="EMBL" id="KAH0810485.1"/>
    </source>
</evidence>
<feature type="domain" description="Caspase family p20" evidence="9">
    <location>
        <begin position="134"/>
        <end position="259"/>
    </location>
</feature>
<reference evidence="10" key="1">
    <citation type="journal article" date="2020" name="J Insects Food Feed">
        <title>The yellow mealworm (Tenebrio molitor) genome: a resource for the emerging insects as food and feed industry.</title>
        <authorList>
            <person name="Eriksson T."/>
            <person name="Andere A."/>
            <person name="Kelstrup H."/>
            <person name="Emery V."/>
            <person name="Picard C."/>
        </authorList>
    </citation>
    <scope>NUCLEOTIDE SEQUENCE</scope>
    <source>
        <strain evidence="10">Stoneville</strain>
        <tissue evidence="10">Whole head</tissue>
    </source>
</reference>
<keyword evidence="3" id="KW-0053">Apoptosis</keyword>
<dbReference type="FunFam" id="3.40.50.1460:FF:000047">
    <property type="entry name" value="Caspase Nc-like Protein"/>
    <property type="match status" value="1"/>
</dbReference>
<comment type="similarity">
    <text evidence="1 7">Belongs to the peptidase C14A family.</text>
</comment>
<dbReference type="Gene3D" id="3.30.70.1470">
    <property type="entry name" value="Caspase-like"/>
    <property type="match status" value="1"/>
</dbReference>
<protein>
    <submittedName>
        <fullName evidence="10">Uncharacterized protein</fullName>
    </submittedName>
</protein>
<keyword evidence="6" id="KW-0865">Zymogen</keyword>
<sequence>MLPEQKDLMYKHFPQLVEKCDLEHILHELIEKDELSKEILNEISLEDNLRHNNRCILFKLINLEQFNAFPGFVEALKQNGFNELVSSLENNYKRITKDNQLHPLDVNIDVKLSTQFYDTNEYNRTGFYTTKSKNRGHVLLVNNIKFPAGNEERHGAETDQENLRTLFEKMGLTVFSFTNLSAYEMYFKTQEFSKNVPETKPDMAIVIFMSHGLMYQNETMIISSDNKMLTEDSFRTIFNNENCALFRGKPKIFIYHICRTVLENPMRETMTDANRSDTQRTYSDMLICHPSVKGGYSAYRNSIKGSWYIQLLCKVFMEHAHDMDVESLLKKVDEELEIVSSMPWQLDEGHSTQQTSTFQNIAFKKCYIHPGLYEEDGKINREKPAENTMLPEHESLIYKYFVELVRDCDLERMMRSLSSKDPNITRIMDNIKFASIPTRRSSAAEDNRRHNNRCILFQLLKAPPPVFHQLVGCLREHKFEELADKLENKPTIRRPFKHTTCCYKLPDNIIQEPAPEVTVCGEQLEIEVTPATKFCDTDDYCYSARSKNRGQVLIINNVRFDTERHQTRRGAEVDEGNLKELFVKIGLSVDMYRNLTRDGLQEIKTVMEKFAHRDYEIAPDVGIVIIMSHGEKIDNKTVIIGSDGQGIEEEWIIHQFNNKTCLLFKDKPKILIFNICRGELVDNLAQFAQHTQSDSALTKKPDIVDGDERYYSDLMICHPSVEGFQAHRDTIRGCWYIELICKVFMENSHEVDVESMLKMVERGLKTRISEKRTRQTSTFLNIAFRTCFLNPGIYEEDGNVVQLEHESANMWSKRVDKKDEKKVVTSTQTVFTTQTSYSSSSRMHRNFSESFSYAGTAQSPSASLSRLDNNYLGIPMPKTSRSSSVSNMGGGIKLDAKPVNLNYQSPYRNSAVYSSFQAPKAQIAVTNLRRPVPSLEQSTTDAQAPKKKLTVKKTGKFYDEGSAVPTYQTHSKKRGEVLIINNIMFEDKGYRQGAKVDHARLEKMFKEMGFKVTVERDLKKSTMESKVKSFSKRSSLFSADISIVIVMSHGTRNETLGGTEVFGIDEKGILVEDLLHNFTEANCKAMVGKPKIFIFQCCRGDNEQFVQSDSTRTPAVESVLADALIAYSTLPGFVSHRDPVHGTWYITTLCEVFSEHAHEYPVEDLLKIVDVKLSSYTKATRQTTHYESRGFKKCFLHPQ</sequence>
<evidence type="ECO:0000256" key="6">
    <source>
        <dbReference type="ARBA" id="ARBA00023145"/>
    </source>
</evidence>
<gene>
    <name evidence="10" type="ORF">GEV33_012307</name>
</gene>
<feature type="domain" description="Caspase family p20" evidence="9">
    <location>
        <begin position="973"/>
        <end position="1102"/>
    </location>
</feature>
<evidence type="ECO:0000256" key="5">
    <source>
        <dbReference type="ARBA" id="ARBA00022807"/>
    </source>
</evidence>
<dbReference type="Proteomes" id="UP000719412">
    <property type="component" value="Unassembled WGS sequence"/>
</dbReference>
<dbReference type="InterPro" id="IPR002398">
    <property type="entry name" value="Pept_C14"/>
</dbReference>
<dbReference type="InterPro" id="IPR029030">
    <property type="entry name" value="Caspase-like_dom_sf"/>
</dbReference>
<feature type="domain" description="Caspase family p10" evidence="8">
    <location>
        <begin position="291"/>
        <end position="370"/>
    </location>
</feature>
<feature type="domain" description="Caspase family p10" evidence="8">
    <location>
        <begin position="712"/>
        <end position="791"/>
    </location>
</feature>
<dbReference type="InterPro" id="IPR015917">
    <property type="entry name" value="Pept_C14A"/>
</dbReference>
<dbReference type="AlphaFoldDB" id="A0A8J6L7D9"/>
<accession>A0A8J6L7D9</accession>
<feature type="domain" description="Caspase family p10" evidence="8">
    <location>
        <begin position="1121"/>
        <end position="1198"/>
    </location>
</feature>
<organism evidence="10 11">
    <name type="scientific">Tenebrio molitor</name>
    <name type="common">Yellow mealworm beetle</name>
    <dbReference type="NCBI Taxonomy" id="7067"/>
    <lineage>
        <taxon>Eukaryota</taxon>
        <taxon>Metazoa</taxon>
        <taxon>Ecdysozoa</taxon>
        <taxon>Arthropoda</taxon>
        <taxon>Hexapoda</taxon>
        <taxon>Insecta</taxon>
        <taxon>Pterygota</taxon>
        <taxon>Neoptera</taxon>
        <taxon>Endopterygota</taxon>
        <taxon>Coleoptera</taxon>
        <taxon>Polyphaga</taxon>
        <taxon>Cucujiformia</taxon>
        <taxon>Tenebrionidae</taxon>
        <taxon>Tenebrio</taxon>
    </lineage>
</organism>
<dbReference type="EMBL" id="JABDTM020027461">
    <property type="protein sequence ID" value="KAH0810485.1"/>
    <property type="molecule type" value="Genomic_DNA"/>
</dbReference>
<evidence type="ECO:0000313" key="11">
    <source>
        <dbReference type="Proteomes" id="UP000719412"/>
    </source>
</evidence>
<evidence type="ECO:0000256" key="4">
    <source>
        <dbReference type="ARBA" id="ARBA00022801"/>
    </source>
</evidence>
<dbReference type="SUPFAM" id="SSF47986">
    <property type="entry name" value="DEATH domain"/>
    <property type="match status" value="1"/>
</dbReference>
<keyword evidence="2" id="KW-0645">Protease</keyword>
<keyword evidence="5" id="KW-0788">Thiol protease</keyword>
<keyword evidence="11" id="KW-1185">Reference proteome</keyword>
<comment type="caution">
    <text evidence="10">The sequence shown here is derived from an EMBL/GenBank/DDBJ whole genome shotgun (WGS) entry which is preliminary data.</text>
</comment>
<dbReference type="GO" id="GO:0006508">
    <property type="term" value="P:proteolysis"/>
    <property type="evidence" value="ECO:0007669"/>
    <property type="project" value="UniProtKB-KW"/>
</dbReference>
<reference evidence="10" key="2">
    <citation type="submission" date="2021-08" db="EMBL/GenBank/DDBJ databases">
        <authorList>
            <person name="Eriksson T."/>
        </authorList>
    </citation>
    <scope>NUCLEOTIDE SEQUENCE</scope>
    <source>
        <strain evidence="10">Stoneville</strain>
        <tissue evidence="10">Whole head</tissue>
    </source>
</reference>
<dbReference type="InterPro" id="IPR001309">
    <property type="entry name" value="Pept_C14_p20"/>
</dbReference>
<dbReference type="GO" id="GO:0006915">
    <property type="term" value="P:apoptotic process"/>
    <property type="evidence" value="ECO:0007669"/>
    <property type="project" value="UniProtKB-KW"/>
</dbReference>
<name>A0A8J6L7D9_TENMO</name>
<dbReference type="SUPFAM" id="SSF52129">
    <property type="entry name" value="Caspase-like"/>
    <property type="match status" value="3"/>
</dbReference>
<dbReference type="InterPro" id="IPR011029">
    <property type="entry name" value="DEATH-like_dom_sf"/>
</dbReference>
<dbReference type="PANTHER" id="PTHR47901:SF8">
    <property type="entry name" value="CASPASE-3"/>
    <property type="match status" value="1"/>
</dbReference>
<feature type="domain" description="Caspase family p20" evidence="9">
    <location>
        <begin position="548"/>
        <end position="680"/>
    </location>
</feature>
<dbReference type="Pfam" id="PF00656">
    <property type="entry name" value="Peptidase_C14"/>
    <property type="match status" value="3"/>
</dbReference>
<keyword evidence="4" id="KW-0378">Hydrolase</keyword>
<evidence type="ECO:0000259" key="9">
    <source>
        <dbReference type="PROSITE" id="PS50208"/>
    </source>
</evidence>
<dbReference type="Gene3D" id="1.10.533.10">
    <property type="entry name" value="Death Domain, Fas"/>
    <property type="match status" value="2"/>
</dbReference>
<evidence type="ECO:0000256" key="3">
    <source>
        <dbReference type="ARBA" id="ARBA00022703"/>
    </source>
</evidence>
<dbReference type="PROSITE" id="PS50207">
    <property type="entry name" value="CASPASE_P10"/>
    <property type="match status" value="3"/>
</dbReference>
<dbReference type="PANTHER" id="PTHR47901">
    <property type="entry name" value="CASPASE RECRUITMENT DOMAIN-CONTAINING PROTEIN 18"/>
    <property type="match status" value="1"/>
</dbReference>
<evidence type="ECO:0000259" key="8">
    <source>
        <dbReference type="PROSITE" id="PS50207"/>
    </source>
</evidence>
<dbReference type="SMART" id="SM00115">
    <property type="entry name" value="CASc"/>
    <property type="match status" value="3"/>
</dbReference>
<dbReference type="CDD" id="cd01671">
    <property type="entry name" value="CARD"/>
    <property type="match status" value="2"/>
</dbReference>
<evidence type="ECO:0000256" key="7">
    <source>
        <dbReference type="RuleBase" id="RU003971"/>
    </source>
</evidence>